<comment type="catalytic activity">
    <reaction evidence="8">
        <text>gibberellin A1 + 2-oxoglutarate + O2 = gibberellin A8 + succinate + CO2</text>
        <dbReference type="Rhea" id="RHEA:15005"/>
        <dbReference type="ChEBI" id="CHEBI:15379"/>
        <dbReference type="ChEBI" id="CHEBI:16526"/>
        <dbReference type="ChEBI" id="CHEBI:16810"/>
        <dbReference type="ChEBI" id="CHEBI:30031"/>
        <dbReference type="ChEBI" id="CHEBI:58524"/>
        <dbReference type="ChEBI" id="CHEBI:58594"/>
        <dbReference type="EC" id="1.14.11.13"/>
    </reaction>
</comment>
<organism evidence="14 15">
    <name type="scientific">Acacia crassicarpa</name>
    <name type="common">northern wattle</name>
    <dbReference type="NCBI Taxonomy" id="499986"/>
    <lineage>
        <taxon>Eukaryota</taxon>
        <taxon>Viridiplantae</taxon>
        <taxon>Streptophyta</taxon>
        <taxon>Embryophyta</taxon>
        <taxon>Tracheophyta</taxon>
        <taxon>Spermatophyta</taxon>
        <taxon>Magnoliopsida</taxon>
        <taxon>eudicotyledons</taxon>
        <taxon>Gunneridae</taxon>
        <taxon>Pentapetalae</taxon>
        <taxon>rosids</taxon>
        <taxon>fabids</taxon>
        <taxon>Fabales</taxon>
        <taxon>Fabaceae</taxon>
        <taxon>Caesalpinioideae</taxon>
        <taxon>mimosoid clade</taxon>
        <taxon>Acacieae</taxon>
        <taxon>Acacia</taxon>
    </lineage>
</organism>
<dbReference type="Gene3D" id="2.60.120.330">
    <property type="entry name" value="B-lactam Antibiotic, Isopenicillin N Synthase, Chain"/>
    <property type="match status" value="1"/>
</dbReference>
<gene>
    <name evidence="14" type="ORF">QN277_005556</name>
</gene>
<evidence type="ECO:0000256" key="7">
    <source>
        <dbReference type="ARBA" id="ARBA00037909"/>
    </source>
</evidence>
<dbReference type="InterPro" id="IPR026992">
    <property type="entry name" value="DIOX_N"/>
</dbReference>
<evidence type="ECO:0000256" key="4">
    <source>
        <dbReference type="ARBA" id="ARBA00022964"/>
    </source>
</evidence>
<keyword evidence="4" id="KW-0223">Dioxygenase</keyword>
<dbReference type="PROSITE" id="PS51471">
    <property type="entry name" value="FE2OG_OXY"/>
    <property type="match status" value="1"/>
</dbReference>
<evidence type="ECO:0000256" key="9">
    <source>
        <dbReference type="ARBA" id="ARBA00055835"/>
    </source>
</evidence>
<dbReference type="SUPFAM" id="SSF51197">
    <property type="entry name" value="Clavaminate synthase-like"/>
    <property type="match status" value="1"/>
</dbReference>
<evidence type="ECO:0000259" key="13">
    <source>
        <dbReference type="PROSITE" id="PS51471"/>
    </source>
</evidence>
<feature type="domain" description="Fe2OG dioxygenase" evidence="13">
    <location>
        <begin position="179"/>
        <end position="281"/>
    </location>
</feature>
<dbReference type="Pfam" id="PF03171">
    <property type="entry name" value="2OG-FeII_Oxy"/>
    <property type="match status" value="1"/>
</dbReference>
<dbReference type="InterPro" id="IPR027443">
    <property type="entry name" value="IPNS-like_sf"/>
</dbReference>
<proteinExistence type="inferred from homology"/>
<evidence type="ECO:0000313" key="15">
    <source>
        <dbReference type="Proteomes" id="UP001293593"/>
    </source>
</evidence>
<dbReference type="Proteomes" id="UP001293593">
    <property type="component" value="Unassembled WGS sequence"/>
</dbReference>
<dbReference type="EMBL" id="JAWXYG010000011">
    <property type="protein sequence ID" value="KAK4259200.1"/>
    <property type="molecule type" value="Genomic_DNA"/>
</dbReference>
<keyword evidence="6 12" id="KW-0408">Iron</keyword>
<keyword evidence="5 12" id="KW-0560">Oxidoreductase</keyword>
<keyword evidence="15" id="KW-1185">Reference proteome</keyword>
<dbReference type="InterPro" id="IPR005123">
    <property type="entry name" value="Oxoglu/Fe-dep_dioxygenase_dom"/>
</dbReference>
<comment type="cofactor">
    <cofactor evidence="1">
        <name>Fe cation</name>
        <dbReference type="ChEBI" id="CHEBI:24875"/>
    </cofactor>
</comment>
<dbReference type="InterPro" id="IPR050231">
    <property type="entry name" value="Iron_ascorbate_oxido_reductase"/>
</dbReference>
<evidence type="ECO:0000256" key="5">
    <source>
        <dbReference type="ARBA" id="ARBA00023002"/>
    </source>
</evidence>
<evidence type="ECO:0000313" key="14">
    <source>
        <dbReference type="EMBL" id="KAK4259200.1"/>
    </source>
</evidence>
<comment type="function">
    <text evidence="9">Catalyzes the 2-beta-hydroxylation of several biologically active gibberellins, leading to the homeostatic regulation of their endogenous level. Catabolism of gibberellins (GAs) plays a central role in plant development. Converts GA9/GA20 to GA51/GA29 and GA4/GA1 to GA34/GA8.</text>
</comment>
<dbReference type="PANTHER" id="PTHR47990">
    <property type="entry name" value="2-OXOGLUTARATE (2OG) AND FE(II)-DEPENDENT OXYGENASE SUPERFAMILY PROTEIN-RELATED"/>
    <property type="match status" value="1"/>
</dbReference>
<protein>
    <recommendedName>
        <fullName evidence="11">gibberellin 2beta-dioxygenase</fullName>
        <ecNumber evidence="11">1.14.11.13</ecNumber>
    </recommendedName>
</protein>
<reference evidence="14" key="1">
    <citation type="submission" date="2023-10" db="EMBL/GenBank/DDBJ databases">
        <title>Chromosome-level genome of the transformable northern wattle, Acacia crassicarpa.</title>
        <authorList>
            <person name="Massaro I."/>
            <person name="Sinha N.R."/>
            <person name="Poethig S."/>
            <person name="Leichty A.R."/>
        </authorList>
    </citation>
    <scope>NUCLEOTIDE SEQUENCE</scope>
    <source>
        <strain evidence="14">Acra3RX</strain>
        <tissue evidence="14">Leaf</tissue>
    </source>
</reference>
<evidence type="ECO:0000256" key="1">
    <source>
        <dbReference type="ARBA" id="ARBA00001962"/>
    </source>
</evidence>
<accession>A0AAE1IWN8</accession>
<dbReference type="AlphaFoldDB" id="A0AAE1IWN8"/>
<sequence>MVVLSRSSISQFILPKPCMPTNNTPSLLSEIPEIDLSDPQAKTLIVKASQDFGFFKLINHGISLDLILDLEAQAMNFFALPQDHKNRAGPPDPFGYGSKHIGPHGDLGWIEYLLLSLNPEVVSPKSLSIFQENPETFRSAVVEYISATKKLSFGVLELMAEGLGIEEKNTFSKLLRNERSDCVFRLNYYPPCEDIDEKLLGFGEHTDPQMISVLRSNNTSGLQICLKDGSWVSVPPDNTSFFVNVGDTLQVMTNGRFKSVRHRVVPDTSKSRLSMIYFAGTAFNEKIKPLPCLMTNQEQSLYKELTWFEFKKTAFKHRLSHNRISLFLKSPPSYIS</sequence>
<name>A0AAE1IWN8_9FABA</name>
<evidence type="ECO:0000256" key="6">
    <source>
        <dbReference type="ARBA" id="ARBA00023004"/>
    </source>
</evidence>
<comment type="caution">
    <text evidence="14">The sequence shown here is derived from an EMBL/GenBank/DDBJ whole genome shotgun (WGS) entry which is preliminary data.</text>
</comment>
<evidence type="ECO:0000256" key="10">
    <source>
        <dbReference type="ARBA" id="ARBA00061282"/>
    </source>
</evidence>
<evidence type="ECO:0000256" key="2">
    <source>
        <dbReference type="ARBA" id="ARBA00004972"/>
    </source>
</evidence>
<dbReference type="EC" id="1.14.11.13" evidence="11"/>
<comment type="similarity">
    <text evidence="10">Belongs to the iron/ascorbate-dependent oxidoreductase family. GA2OX subfamily.</text>
</comment>
<dbReference type="GO" id="GO:0046872">
    <property type="term" value="F:metal ion binding"/>
    <property type="evidence" value="ECO:0007669"/>
    <property type="project" value="UniProtKB-KW"/>
</dbReference>
<comment type="pathway">
    <text evidence="7">Plant hormone biosynthesis; gibberellin biosynthesis.</text>
</comment>
<comment type="pathway">
    <text evidence="2">Hormone biosynthesis.</text>
</comment>
<evidence type="ECO:0000256" key="3">
    <source>
        <dbReference type="ARBA" id="ARBA00022723"/>
    </source>
</evidence>
<dbReference type="Pfam" id="PF14226">
    <property type="entry name" value="DIOX_N"/>
    <property type="match status" value="1"/>
</dbReference>
<evidence type="ECO:0000256" key="11">
    <source>
        <dbReference type="ARBA" id="ARBA00066708"/>
    </source>
</evidence>
<dbReference type="GO" id="GO:0045543">
    <property type="term" value="F:gibberellin 2-beta-dioxygenase activity"/>
    <property type="evidence" value="ECO:0007669"/>
    <property type="project" value="UniProtKB-EC"/>
</dbReference>
<dbReference type="FunFam" id="2.60.120.330:FF:000014">
    <property type="entry name" value="Gibberellin 2-beta-dioxygenase 1"/>
    <property type="match status" value="1"/>
</dbReference>
<dbReference type="InterPro" id="IPR044861">
    <property type="entry name" value="IPNS-like_FE2OG_OXY"/>
</dbReference>
<evidence type="ECO:0000256" key="12">
    <source>
        <dbReference type="RuleBase" id="RU003682"/>
    </source>
</evidence>
<evidence type="ECO:0000256" key="8">
    <source>
        <dbReference type="ARBA" id="ARBA00052204"/>
    </source>
</evidence>
<keyword evidence="3 12" id="KW-0479">Metal-binding</keyword>